<evidence type="ECO:0000256" key="4">
    <source>
        <dbReference type="ARBA" id="ARBA00022833"/>
    </source>
</evidence>
<accession>A0AAE1LET4</accession>
<evidence type="ECO:0000256" key="6">
    <source>
        <dbReference type="SAM" id="MobiDB-lite"/>
    </source>
</evidence>
<reference evidence="8" key="1">
    <citation type="submission" date="2021-07" db="EMBL/GenBank/DDBJ databases">
        <authorList>
            <person name="Catto M.A."/>
            <person name="Jacobson A."/>
            <person name="Kennedy G."/>
            <person name="Labadie P."/>
            <person name="Hunt B.G."/>
            <person name="Srinivasan R."/>
        </authorList>
    </citation>
    <scope>NUCLEOTIDE SEQUENCE</scope>
    <source>
        <strain evidence="8">PL_HMW_Pooled</strain>
        <tissue evidence="8">Head</tissue>
    </source>
</reference>
<reference evidence="8" key="2">
    <citation type="journal article" date="2023" name="BMC Genomics">
        <title>Pest status, molecular evolution, and epigenetic factors derived from the genome assembly of Frankliniella fusca, a thysanopteran phytovirus vector.</title>
        <authorList>
            <person name="Catto M.A."/>
            <person name="Labadie P.E."/>
            <person name="Jacobson A.L."/>
            <person name="Kennedy G.G."/>
            <person name="Srinivasan R."/>
            <person name="Hunt B.G."/>
        </authorList>
    </citation>
    <scope>NUCLEOTIDE SEQUENCE</scope>
    <source>
        <strain evidence="8">PL_HMW_Pooled</strain>
    </source>
</reference>
<dbReference type="PROSITE" id="PS50157">
    <property type="entry name" value="ZINC_FINGER_C2H2_2"/>
    <property type="match status" value="2"/>
</dbReference>
<dbReference type="PROSITE" id="PS00028">
    <property type="entry name" value="ZINC_FINGER_C2H2_1"/>
    <property type="match status" value="1"/>
</dbReference>
<protein>
    <submittedName>
        <fullName evidence="8">Longitudinals lacking protein, isoform G</fullName>
    </submittedName>
</protein>
<dbReference type="EMBL" id="JAHWGI010000440">
    <property type="protein sequence ID" value="KAK3915487.1"/>
    <property type="molecule type" value="Genomic_DNA"/>
</dbReference>
<comment type="caution">
    <text evidence="8">The sequence shown here is derived from an EMBL/GenBank/DDBJ whole genome shotgun (WGS) entry which is preliminary data.</text>
</comment>
<feature type="domain" description="C2H2-type" evidence="7">
    <location>
        <begin position="90"/>
        <end position="117"/>
    </location>
</feature>
<dbReference type="SMART" id="SM00355">
    <property type="entry name" value="ZnF_C2H2"/>
    <property type="match status" value="2"/>
</dbReference>
<evidence type="ECO:0000256" key="5">
    <source>
        <dbReference type="PROSITE-ProRule" id="PRU00042"/>
    </source>
</evidence>
<feature type="region of interest" description="Disordered" evidence="6">
    <location>
        <begin position="69"/>
        <end position="89"/>
    </location>
</feature>
<evidence type="ECO:0000256" key="3">
    <source>
        <dbReference type="ARBA" id="ARBA00022771"/>
    </source>
</evidence>
<keyword evidence="4" id="KW-0862">Zinc</keyword>
<evidence type="ECO:0000256" key="2">
    <source>
        <dbReference type="ARBA" id="ARBA00022737"/>
    </source>
</evidence>
<keyword evidence="9" id="KW-1185">Reference proteome</keyword>
<dbReference type="InterPro" id="IPR036236">
    <property type="entry name" value="Znf_C2H2_sf"/>
</dbReference>
<dbReference type="Pfam" id="PF00096">
    <property type="entry name" value="zf-C2H2"/>
    <property type="match status" value="1"/>
</dbReference>
<keyword evidence="2" id="KW-0677">Repeat</keyword>
<dbReference type="GO" id="GO:0005634">
    <property type="term" value="C:nucleus"/>
    <property type="evidence" value="ECO:0007669"/>
    <property type="project" value="UniProtKB-ARBA"/>
</dbReference>
<dbReference type="GO" id="GO:0008270">
    <property type="term" value="F:zinc ion binding"/>
    <property type="evidence" value="ECO:0007669"/>
    <property type="project" value="UniProtKB-KW"/>
</dbReference>
<gene>
    <name evidence="8" type="ORF">KUF71_005794</name>
</gene>
<dbReference type="InterPro" id="IPR013087">
    <property type="entry name" value="Znf_C2H2_type"/>
</dbReference>
<keyword evidence="1" id="KW-0479">Metal-binding</keyword>
<evidence type="ECO:0000313" key="8">
    <source>
        <dbReference type="EMBL" id="KAK3915487.1"/>
    </source>
</evidence>
<organism evidence="8 9">
    <name type="scientific">Frankliniella fusca</name>
    <dbReference type="NCBI Taxonomy" id="407009"/>
    <lineage>
        <taxon>Eukaryota</taxon>
        <taxon>Metazoa</taxon>
        <taxon>Ecdysozoa</taxon>
        <taxon>Arthropoda</taxon>
        <taxon>Hexapoda</taxon>
        <taxon>Insecta</taxon>
        <taxon>Pterygota</taxon>
        <taxon>Neoptera</taxon>
        <taxon>Paraneoptera</taxon>
        <taxon>Thysanoptera</taxon>
        <taxon>Terebrantia</taxon>
        <taxon>Thripoidea</taxon>
        <taxon>Thripidae</taxon>
        <taxon>Frankliniella</taxon>
    </lineage>
</organism>
<dbReference type="SUPFAM" id="SSF57667">
    <property type="entry name" value="beta-beta-alpha zinc fingers"/>
    <property type="match status" value="1"/>
</dbReference>
<evidence type="ECO:0000313" key="9">
    <source>
        <dbReference type="Proteomes" id="UP001219518"/>
    </source>
</evidence>
<dbReference type="Proteomes" id="UP001219518">
    <property type="component" value="Unassembled WGS sequence"/>
</dbReference>
<keyword evidence="3 5" id="KW-0863">Zinc-finger</keyword>
<evidence type="ECO:0000256" key="1">
    <source>
        <dbReference type="ARBA" id="ARBA00022723"/>
    </source>
</evidence>
<dbReference type="FunFam" id="3.30.160.60:FF:000340">
    <property type="entry name" value="zinc finger protein 473 isoform X1"/>
    <property type="match status" value="1"/>
</dbReference>
<proteinExistence type="predicted"/>
<sequence length="163" mass="18628">MCFIYTNLLHLCFAVHDSVMHTGSAMVCHGSASRSCLVSDYTFGKSFSFDNMDELSATDMTTRRSHILDATHQNSQMQPRGKKQSQNRPHTCLSCGKSYAWKETLVRHIRLECGQVPNLQCPLCPMKFKRKDQLQAHMNCKRHSTVPSFQKNPSVVYSFPKHM</sequence>
<evidence type="ECO:0000259" key="7">
    <source>
        <dbReference type="PROSITE" id="PS50157"/>
    </source>
</evidence>
<dbReference type="Gene3D" id="3.30.160.60">
    <property type="entry name" value="Classic Zinc Finger"/>
    <property type="match status" value="1"/>
</dbReference>
<feature type="domain" description="C2H2-type" evidence="7">
    <location>
        <begin position="119"/>
        <end position="144"/>
    </location>
</feature>
<dbReference type="AlphaFoldDB" id="A0AAE1LET4"/>
<name>A0AAE1LET4_9NEOP</name>